<dbReference type="SUPFAM" id="SSF55282">
    <property type="entry name" value="RL5-like"/>
    <property type="match status" value="1"/>
</dbReference>
<evidence type="ECO:0000313" key="1">
    <source>
        <dbReference type="EMBL" id="RLE51977.1"/>
    </source>
</evidence>
<dbReference type="Proteomes" id="UP000269499">
    <property type="component" value="Unassembled WGS sequence"/>
</dbReference>
<comment type="caution">
    <text evidence="1">The sequence shown here is derived from an EMBL/GenBank/DDBJ whole genome shotgun (WGS) entry which is preliminary data.</text>
</comment>
<evidence type="ECO:0008006" key="5">
    <source>
        <dbReference type="Google" id="ProtNLM"/>
    </source>
</evidence>
<evidence type="ECO:0000313" key="2">
    <source>
        <dbReference type="EMBL" id="RLE54815.1"/>
    </source>
</evidence>
<dbReference type="InterPro" id="IPR002739">
    <property type="entry name" value="PAB1135-like"/>
</dbReference>
<dbReference type="Pfam" id="PF01877">
    <property type="entry name" value="RNA_binding"/>
    <property type="match status" value="1"/>
</dbReference>
<evidence type="ECO:0000313" key="3">
    <source>
        <dbReference type="Proteomes" id="UP000268446"/>
    </source>
</evidence>
<gene>
    <name evidence="1" type="ORF">DRJ20_01060</name>
    <name evidence="2" type="ORF">DRJ26_01465</name>
</gene>
<dbReference type="Proteomes" id="UP000268446">
    <property type="component" value="Unassembled WGS sequence"/>
</dbReference>
<organism evidence="1 3">
    <name type="scientific">Thermoproteota archaeon</name>
    <dbReference type="NCBI Taxonomy" id="2056631"/>
    <lineage>
        <taxon>Archaea</taxon>
        <taxon>Thermoproteota</taxon>
    </lineage>
</organism>
<dbReference type="EMBL" id="QMRA01000015">
    <property type="protein sequence ID" value="RLE54815.1"/>
    <property type="molecule type" value="Genomic_DNA"/>
</dbReference>
<dbReference type="EMBL" id="QMQZ01000020">
    <property type="protein sequence ID" value="RLE51977.1"/>
    <property type="molecule type" value="Genomic_DNA"/>
</dbReference>
<dbReference type="Gene3D" id="3.30.1440.10">
    <property type="match status" value="1"/>
</dbReference>
<sequence>MPHREAPPISEIKIEAFSHATEDPDKVKNAMLAVLPSHLRESVKFSKEVLRGYYGNPVVVMRITIRDKGMIRDVVEHIASKLDSLDKKLLESTFDLRTFKAKTFYMRFSKDEAYRGNLVLTNCGEVIKVSLSFTSIKNKRKLMKVCRELGLLKSEG</sequence>
<evidence type="ECO:0000313" key="4">
    <source>
        <dbReference type="Proteomes" id="UP000269499"/>
    </source>
</evidence>
<protein>
    <recommendedName>
        <fullName evidence="5">Exosome protein</fullName>
    </recommendedName>
</protein>
<dbReference type="InterPro" id="IPR022803">
    <property type="entry name" value="Ribosomal_uL5_dom_sf"/>
</dbReference>
<accession>A0A497EXR3</accession>
<dbReference type="PANTHER" id="PTHR38816">
    <property type="entry name" value="EXOSOME SUBUNIT, DUF54 FAMILY-RELATED"/>
    <property type="match status" value="1"/>
</dbReference>
<dbReference type="PANTHER" id="PTHR38816:SF1">
    <property type="entry name" value="EXOSOME SUBUNIT"/>
    <property type="match status" value="1"/>
</dbReference>
<dbReference type="AlphaFoldDB" id="A0A497EXR3"/>
<name>A0A497EXR3_9CREN</name>
<reference evidence="3 4" key="1">
    <citation type="submission" date="2018-06" db="EMBL/GenBank/DDBJ databases">
        <title>Extensive metabolic versatility and redundancy in microbially diverse, dynamic hydrothermal sediments.</title>
        <authorList>
            <person name="Dombrowski N."/>
            <person name="Teske A."/>
            <person name="Baker B.J."/>
        </authorList>
    </citation>
    <scope>NUCLEOTIDE SEQUENCE [LARGE SCALE GENOMIC DNA]</scope>
    <source>
        <strain evidence="2">B20_G2</strain>
        <strain evidence="1">B29_G17</strain>
    </source>
</reference>
<proteinExistence type="predicted"/>